<evidence type="ECO:0000256" key="2">
    <source>
        <dbReference type="ARBA" id="ARBA00005300"/>
    </source>
</evidence>
<evidence type="ECO:0000256" key="1">
    <source>
        <dbReference type="ARBA" id="ARBA00000077"/>
    </source>
</evidence>
<organism evidence="12 13">
    <name type="scientific">Kaistella haifensis DSM 19056</name>
    <dbReference type="NCBI Taxonomy" id="1450526"/>
    <lineage>
        <taxon>Bacteria</taxon>
        <taxon>Pseudomonadati</taxon>
        <taxon>Bacteroidota</taxon>
        <taxon>Flavobacteriia</taxon>
        <taxon>Flavobacteriales</taxon>
        <taxon>Weeksellaceae</taxon>
        <taxon>Chryseobacterium group</taxon>
        <taxon>Kaistella</taxon>
    </lineage>
</organism>
<comment type="function">
    <text evidence="10">Endonuclease that specifically degrades the RNA of RNA-DNA hybrids.</text>
</comment>
<keyword evidence="10" id="KW-0963">Cytoplasm</keyword>
<evidence type="ECO:0000256" key="5">
    <source>
        <dbReference type="ARBA" id="ARBA00022722"/>
    </source>
</evidence>
<dbReference type="GO" id="GO:0043137">
    <property type="term" value="P:DNA replication, removal of RNA primer"/>
    <property type="evidence" value="ECO:0007669"/>
    <property type="project" value="TreeGrafter"/>
</dbReference>
<reference evidence="12 13" key="1">
    <citation type="submission" date="2014-01" db="EMBL/GenBank/DDBJ databases">
        <authorList>
            <consortium name="Genome Consortium for Active Teaching"/>
            <person name="Sontag T.C."/>
            <person name="Newman J.D."/>
        </authorList>
    </citation>
    <scope>NUCLEOTIDE SEQUENCE [LARGE SCALE GENOMIC DNA]</scope>
    <source>
        <strain evidence="12 13">DSM 19056</strain>
    </source>
</reference>
<dbReference type="InterPro" id="IPR002156">
    <property type="entry name" value="RNaseH_domain"/>
</dbReference>
<keyword evidence="7 10" id="KW-0255">Endonuclease</keyword>
<dbReference type="CDD" id="cd09278">
    <property type="entry name" value="RNase_HI_prokaryote_like"/>
    <property type="match status" value="1"/>
</dbReference>
<feature type="binding site" evidence="10">
    <location>
        <position position="131"/>
    </location>
    <ligand>
        <name>Mg(2+)</name>
        <dbReference type="ChEBI" id="CHEBI:18420"/>
        <label>2</label>
    </ligand>
</feature>
<keyword evidence="5 10" id="KW-0540">Nuclease</keyword>
<dbReference type="PANTHER" id="PTHR10642">
    <property type="entry name" value="RIBONUCLEASE H1"/>
    <property type="match status" value="1"/>
</dbReference>
<dbReference type="AlphaFoldDB" id="A0A246B8D7"/>
<dbReference type="GO" id="GO:0003676">
    <property type="term" value="F:nucleic acid binding"/>
    <property type="evidence" value="ECO:0007669"/>
    <property type="project" value="InterPro"/>
</dbReference>
<dbReference type="Proteomes" id="UP000197587">
    <property type="component" value="Unassembled WGS sequence"/>
</dbReference>
<keyword evidence="8 10" id="KW-0378">Hydrolase</keyword>
<sequence>MRIEIFTDGACSGNPGKGGYGIVMKVPEKNYEKRYSKGFRHTTNNRMELLAVITALEKLKSTEHDIHIYTDSKYVSDAINQKWIFGWIKKGFKNVKNPDLWKRLIPLLKAHKITFHWVKGHAGHPENEICDRLAVEAAQSSDLEIDAYFERPTDEGLF</sequence>
<dbReference type="Pfam" id="PF00075">
    <property type="entry name" value="RNase_H"/>
    <property type="match status" value="1"/>
</dbReference>
<dbReference type="NCBIfam" id="NF001236">
    <property type="entry name" value="PRK00203.1"/>
    <property type="match status" value="1"/>
</dbReference>
<dbReference type="HAMAP" id="MF_00042">
    <property type="entry name" value="RNase_H"/>
    <property type="match status" value="1"/>
</dbReference>
<evidence type="ECO:0000259" key="11">
    <source>
        <dbReference type="PROSITE" id="PS50879"/>
    </source>
</evidence>
<comment type="subcellular location">
    <subcellularLocation>
        <location evidence="10">Cytoplasm</location>
    </subcellularLocation>
</comment>
<feature type="binding site" evidence="10">
    <location>
        <position position="8"/>
    </location>
    <ligand>
        <name>Mg(2+)</name>
        <dbReference type="ChEBI" id="CHEBI:18420"/>
        <label>2</label>
    </ligand>
</feature>
<feature type="binding site" evidence="10">
    <location>
        <position position="71"/>
    </location>
    <ligand>
        <name>Mg(2+)</name>
        <dbReference type="ChEBI" id="CHEBI:18420"/>
        <label>1</label>
    </ligand>
</feature>
<dbReference type="InterPro" id="IPR050092">
    <property type="entry name" value="RNase_H"/>
</dbReference>
<comment type="cofactor">
    <cofactor evidence="10">
        <name>Mg(2+)</name>
        <dbReference type="ChEBI" id="CHEBI:18420"/>
    </cofactor>
    <text evidence="10">Binds 1 Mg(2+) ion per subunit. May bind a second metal ion at a regulatory site, or after substrate binding.</text>
</comment>
<protein>
    <recommendedName>
        <fullName evidence="4 10">Ribonuclease H</fullName>
        <shortName evidence="10">RNase H</shortName>
        <ecNumber evidence="4 10">3.1.26.4</ecNumber>
    </recommendedName>
</protein>
<dbReference type="RefSeq" id="WP_031502174.1">
    <property type="nucleotide sequence ID" value="NZ_JASZ02000023.1"/>
</dbReference>
<name>A0A246B8D7_9FLAO</name>
<keyword evidence="13" id="KW-1185">Reference proteome</keyword>
<comment type="caution">
    <text evidence="12">The sequence shown here is derived from an EMBL/GenBank/DDBJ whole genome shotgun (WGS) entry which is preliminary data.</text>
</comment>
<comment type="catalytic activity">
    <reaction evidence="1 10">
        <text>Endonucleolytic cleavage to 5'-phosphomonoester.</text>
        <dbReference type="EC" id="3.1.26.4"/>
    </reaction>
</comment>
<dbReference type="EC" id="3.1.26.4" evidence="4 10"/>
<evidence type="ECO:0000256" key="4">
    <source>
        <dbReference type="ARBA" id="ARBA00012180"/>
    </source>
</evidence>
<feature type="binding site" evidence="10">
    <location>
        <position position="8"/>
    </location>
    <ligand>
        <name>Mg(2+)</name>
        <dbReference type="ChEBI" id="CHEBI:18420"/>
        <label>1</label>
    </ligand>
</feature>
<dbReference type="SUPFAM" id="SSF53098">
    <property type="entry name" value="Ribonuclease H-like"/>
    <property type="match status" value="1"/>
</dbReference>
<dbReference type="GO" id="GO:0004523">
    <property type="term" value="F:RNA-DNA hybrid ribonuclease activity"/>
    <property type="evidence" value="ECO:0007669"/>
    <property type="project" value="UniProtKB-UniRule"/>
</dbReference>
<dbReference type="InterPro" id="IPR022892">
    <property type="entry name" value="RNaseHI"/>
</dbReference>
<dbReference type="InterPro" id="IPR012337">
    <property type="entry name" value="RNaseH-like_sf"/>
</dbReference>
<evidence type="ECO:0000256" key="10">
    <source>
        <dbReference type="HAMAP-Rule" id="MF_00042"/>
    </source>
</evidence>
<dbReference type="PROSITE" id="PS50879">
    <property type="entry name" value="RNASE_H_1"/>
    <property type="match status" value="1"/>
</dbReference>
<evidence type="ECO:0000256" key="6">
    <source>
        <dbReference type="ARBA" id="ARBA00022723"/>
    </source>
</evidence>
<evidence type="ECO:0000256" key="8">
    <source>
        <dbReference type="ARBA" id="ARBA00022801"/>
    </source>
</evidence>
<dbReference type="Gene3D" id="3.30.420.10">
    <property type="entry name" value="Ribonuclease H-like superfamily/Ribonuclease H"/>
    <property type="match status" value="1"/>
</dbReference>
<feature type="domain" description="RNase H type-1" evidence="11">
    <location>
        <begin position="1"/>
        <end position="139"/>
    </location>
</feature>
<keyword evidence="9 10" id="KW-0460">Magnesium</keyword>
<dbReference type="EMBL" id="JASZ02000023">
    <property type="protein sequence ID" value="OWK97658.1"/>
    <property type="molecule type" value="Genomic_DNA"/>
</dbReference>
<gene>
    <name evidence="10" type="primary">rnhA</name>
    <name evidence="12" type="ORF">AP75_10115</name>
</gene>
<evidence type="ECO:0000256" key="7">
    <source>
        <dbReference type="ARBA" id="ARBA00022759"/>
    </source>
</evidence>
<dbReference type="GO" id="GO:0000287">
    <property type="term" value="F:magnesium ion binding"/>
    <property type="evidence" value="ECO:0007669"/>
    <property type="project" value="UniProtKB-UniRule"/>
</dbReference>
<keyword evidence="6 10" id="KW-0479">Metal-binding</keyword>
<dbReference type="PANTHER" id="PTHR10642:SF26">
    <property type="entry name" value="RIBONUCLEASE H1"/>
    <property type="match status" value="1"/>
</dbReference>
<evidence type="ECO:0000313" key="12">
    <source>
        <dbReference type="EMBL" id="OWK97658.1"/>
    </source>
</evidence>
<reference evidence="12 13" key="2">
    <citation type="submission" date="2017-05" db="EMBL/GenBank/DDBJ databases">
        <title>Genome of Chryseobacterium haifense.</title>
        <authorList>
            <person name="Newman J.D."/>
        </authorList>
    </citation>
    <scope>NUCLEOTIDE SEQUENCE [LARGE SCALE GENOMIC DNA]</scope>
    <source>
        <strain evidence="12 13">DSM 19056</strain>
    </source>
</reference>
<dbReference type="GO" id="GO:0005737">
    <property type="term" value="C:cytoplasm"/>
    <property type="evidence" value="ECO:0007669"/>
    <property type="project" value="UniProtKB-SubCell"/>
</dbReference>
<comment type="subunit">
    <text evidence="3 10">Monomer.</text>
</comment>
<evidence type="ECO:0000313" key="13">
    <source>
        <dbReference type="Proteomes" id="UP000197587"/>
    </source>
</evidence>
<evidence type="ECO:0000256" key="3">
    <source>
        <dbReference type="ARBA" id="ARBA00011245"/>
    </source>
</evidence>
<evidence type="ECO:0000256" key="9">
    <source>
        <dbReference type="ARBA" id="ARBA00022842"/>
    </source>
</evidence>
<comment type="similarity">
    <text evidence="2 10">Belongs to the RNase H family.</text>
</comment>
<feature type="binding site" evidence="10">
    <location>
        <position position="48"/>
    </location>
    <ligand>
        <name>Mg(2+)</name>
        <dbReference type="ChEBI" id="CHEBI:18420"/>
        <label>1</label>
    </ligand>
</feature>
<accession>A0A246B8D7</accession>
<dbReference type="InterPro" id="IPR036397">
    <property type="entry name" value="RNaseH_sf"/>
</dbReference>
<proteinExistence type="inferred from homology"/>